<evidence type="ECO:0000256" key="1">
    <source>
        <dbReference type="SAM" id="MobiDB-lite"/>
    </source>
</evidence>
<dbReference type="InterPro" id="IPR003871">
    <property type="entry name" value="RFA1B/D_OB_1st"/>
</dbReference>
<dbReference type="PANTHER" id="PTHR47165:SF4">
    <property type="entry name" value="OS03G0429900 PROTEIN"/>
    <property type="match status" value="1"/>
</dbReference>
<dbReference type="InterPro" id="IPR013955">
    <property type="entry name" value="Rep_factor-A_C"/>
</dbReference>
<feature type="region of interest" description="Disordered" evidence="1">
    <location>
        <begin position="425"/>
        <end position="472"/>
    </location>
</feature>
<dbReference type="InterPro" id="IPR012340">
    <property type="entry name" value="NA-bd_OB-fold"/>
</dbReference>
<feature type="compositionally biased region" description="Polar residues" evidence="1">
    <location>
        <begin position="432"/>
        <end position="442"/>
    </location>
</feature>
<evidence type="ECO:0000313" key="5">
    <source>
        <dbReference type="Proteomes" id="UP001237642"/>
    </source>
</evidence>
<name>A0AAD8J493_9APIA</name>
<gene>
    <name evidence="4" type="ORF">POM88_007250</name>
</gene>
<dbReference type="PANTHER" id="PTHR47165">
    <property type="entry name" value="OS03G0429900 PROTEIN"/>
    <property type="match status" value="1"/>
</dbReference>
<accession>A0AAD8J493</accession>
<dbReference type="AlphaFoldDB" id="A0AAD8J493"/>
<feature type="domain" description="Replication factor A C-terminal" evidence="3">
    <location>
        <begin position="274"/>
        <end position="391"/>
    </location>
</feature>
<sequence>MTAFNKYDLLSDIDTKSFKWNCRVRAQTIWKVISRETQTSFGINIIFLDDSNNRIHAFINNKFIDKVEEEIVEGEIYALSNFKVKNYLGDETFRAVRGDKHIYFTEHTKCIKDNSEELEIESYAFDIFALDEIEQNANDNRFLFDVAGIVQNARPIISTMKNGVETKRLMFDISDGRSTIKVTLFNEFGEAYEGAVLSRKDVPLAIILSAAKIITYEGTVNLTNYPATRLYVNTKHYYVPYLKDNDDEEENMVNCITMQQLQALGKDFIQKRVSVQCTVKRLEEKSTWYYANCAKCKIEVFREAGRYKCTKCKRTIPHPDKRFRVSTICTDKTGSIGIIFPDSQVRRIIQKTVFDIQAEYNEEPLEEPFPDILRQLHHKDYIVTLLLSEENIINGSTVYEATEVDNAIEKTADFSPGNQILDKVTPNMLEDTPQTRNSTSWKSRARKNTAPIPYDSDDILPTKGSKHIKTET</sequence>
<reference evidence="4" key="1">
    <citation type="submission" date="2023-02" db="EMBL/GenBank/DDBJ databases">
        <title>Genome of toxic invasive species Heracleum sosnowskyi carries increased number of genes despite the absence of recent whole-genome duplications.</title>
        <authorList>
            <person name="Schelkunov M."/>
            <person name="Shtratnikova V."/>
            <person name="Makarenko M."/>
            <person name="Klepikova A."/>
            <person name="Omelchenko D."/>
            <person name="Novikova G."/>
            <person name="Obukhova E."/>
            <person name="Bogdanov V."/>
            <person name="Penin A."/>
            <person name="Logacheva M."/>
        </authorList>
    </citation>
    <scope>NUCLEOTIDE SEQUENCE</scope>
    <source>
        <strain evidence="4">Hsosn_3</strain>
        <tissue evidence="4">Leaf</tissue>
    </source>
</reference>
<proteinExistence type="predicted"/>
<dbReference type="SUPFAM" id="SSF50249">
    <property type="entry name" value="Nucleic acid-binding proteins"/>
    <property type="match status" value="3"/>
</dbReference>
<keyword evidence="5" id="KW-1185">Reference proteome</keyword>
<dbReference type="Gene3D" id="2.40.50.140">
    <property type="entry name" value="Nucleic acid-binding proteins"/>
    <property type="match status" value="3"/>
</dbReference>
<evidence type="ECO:0000313" key="4">
    <source>
        <dbReference type="EMBL" id="KAK1397387.1"/>
    </source>
</evidence>
<evidence type="ECO:0008006" key="6">
    <source>
        <dbReference type="Google" id="ProtNLM"/>
    </source>
</evidence>
<comment type="caution">
    <text evidence="4">The sequence shown here is derived from an EMBL/GenBank/DDBJ whole genome shotgun (WGS) entry which is preliminary data.</text>
</comment>
<reference evidence="4" key="2">
    <citation type="submission" date="2023-05" db="EMBL/GenBank/DDBJ databases">
        <authorList>
            <person name="Schelkunov M.I."/>
        </authorList>
    </citation>
    <scope>NUCLEOTIDE SEQUENCE</scope>
    <source>
        <strain evidence="4">Hsosn_3</strain>
        <tissue evidence="4">Leaf</tissue>
    </source>
</reference>
<protein>
    <recommendedName>
        <fullName evidence="6">Replication factor A C-terminal domain-containing protein</fullName>
    </recommendedName>
</protein>
<dbReference type="EMBL" id="JAUIZM010000002">
    <property type="protein sequence ID" value="KAK1397387.1"/>
    <property type="molecule type" value="Genomic_DNA"/>
</dbReference>
<organism evidence="4 5">
    <name type="scientific">Heracleum sosnowskyi</name>
    <dbReference type="NCBI Taxonomy" id="360622"/>
    <lineage>
        <taxon>Eukaryota</taxon>
        <taxon>Viridiplantae</taxon>
        <taxon>Streptophyta</taxon>
        <taxon>Embryophyta</taxon>
        <taxon>Tracheophyta</taxon>
        <taxon>Spermatophyta</taxon>
        <taxon>Magnoliopsida</taxon>
        <taxon>eudicotyledons</taxon>
        <taxon>Gunneridae</taxon>
        <taxon>Pentapetalae</taxon>
        <taxon>asterids</taxon>
        <taxon>campanulids</taxon>
        <taxon>Apiales</taxon>
        <taxon>Apiaceae</taxon>
        <taxon>Apioideae</taxon>
        <taxon>apioid superclade</taxon>
        <taxon>Tordylieae</taxon>
        <taxon>Tordyliinae</taxon>
        <taxon>Heracleum</taxon>
    </lineage>
</organism>
<dbReference type="Pfam" id="PF02721">
    <property type="entry name" value="DUF223"/>
    <property type="match status" value="1"/>
</dbReference>
<evidence type="ECO:0000259" key="2">
    <source>
        <dbReference type="Pfam" id="PF02721"/>
    </source>
</evidence>
<dbReference type="Pfam" id="PF08646">
    <property type="entry name" value="Rep_fac-A_C"/>
    <property type="match status" value="1"/>
</dbReference>
<evidence type="ECO:0000259" key="3">
    <source>
        <dbReference type="Pfam" id="PF08646"/>
    </source>
</evidence>
<feature type="domain" description="Replication protein A 70 kDa DNA-binding subunit B/D first OB fold" evidence="2">
    <location>
        <begin position="6"/>
        <end position="112"/>
    </location>
</feature>
<dbReference type="Proteomes" id="UP001237642">
    <property type="component" value="Unassembled WGS sequence"/>
</dbReference>